<dbReference type="AlphaFoldDB" id="A0A1M5QVC6"/>
<name>A0A1M5QVC6_9GAMM</name>
<evidence type="ECO:0000313" key="3">
    <source>
        <dbReference type="EMBL" id="SHH18052.1"/>
    </source>
</evidence>
<accession>A0A1M5QVC6</accession>
<dbReference type="RefSeq" id="WP_067658077.1">
    <property type="nucleotide sequence ID" value="NZ_FQXG01000002.1"/>
</dbReference>
<evidence type="ECO:0000256" key="1">
    <source>
        <dbReference type="ARBA" id="ARBA00022827"/>
    </source>
</evidence>
<dbReference type="PANTHER" id="PTHR43762">
    <property type="entry name" value="L-GULONOLACTONE OXIDASE"/>
    <property type="match status" value="1"/>
</dbReference>
<evidence type="ECO:0000313" key="4">
    <source>
        <dbReference type="Proteomes" id="UP000184268"/>
    </source>
</evidence>
<keyword evidence="4" id="KW-1185">Reference proteome</keyword>
<dbReference type="GO" id="GO:0016899">
    <property type="term" value="F:oxidoreductase activity, acting on the CH-OH group of donors, oxygen as acceptor"/>
    <property type="evidence" value="ECO:0007669"/>
    <property type="project" value="InterPro"/>
</dbReference>
<dbReference type="InterPro" id="IPR036318">
    <property type="entry name" value="FAD-bd_PCMH-like_sf"/>
</dbReference>
<sequence>MPSCSDYRAWGLIPDRDQRALRNLDPKQLEQHRGKVLPFGRGRSYGDSCLNSDGALLDTRDCDHLMAFDAERGLLRCESGVTFEELVRLFLPKGWFLPVTPGTMEITLGGAIANDIHGKNHHGGGTFGCYLTQIALWRSDEGVVICSPDNRTELFNATIGGLGLTGLILWAEFQMKAVPGNAIEVETHPFQTLQEFVELSEQANDKFEYTVAWLDCFSAQNGQCKGLFYQGNHSEKPLKDIASGWRPSIPFNLPGWLLNRWSISAFNALYYWQGQRKRHQLQHCIPFFYPLDGIRNWNRLYGKRGFYQYQCVLPLTELDKMQSLLEQLAAAGTGSFLGVLKLFSDHPSPGQLSFPQPGICLALDIPNRGEKTRTLLDRLDQQLLAAGGRLYPAKDARMSASAFHHFYPQAKDFAKHCDPKFQSDFWARVNREPTP</sequence>
<dbReference type="Proteomes" id="UP000184268">
    <property type="component" value="Unassembled WGS sequence"/>
</dbReference>
<dbReference type="Pfam" id="PF01565">
    <property type="entry name" value="FAD_binding_4"/>
    <property type="match status" value="1"/>
</dbReference>
<dbReference type="Gene3D" id="3.30.465.10">
    <property type="match status" value="1"/>
</dbReference>
<reference evidence="3 4" key="1">
    <citation type="submission" date="2016-11" db="EMBL/GenBank/DDBJ databases">
        <authorList>
            <person name="Jaros S."/>
            <person name="Januszkiewicz K."/>
            <person name="Wedrychowicz H."/>
        </authorList>
    </citation>
    <scope>NUCLEOTIDE SEQUENCE [LARGE SCALE GENOMIC DNA]</scope>
    <source>
        <strain evidence="3 4">DSM 16917</strain>
    </source>
</reference>
<feature type="domain" description="FAD-binding PCMH-type" evidence="2">
    <location>
        <begin position="1"/>
        <end position="178"/>
    </location>
</feature>
<gene>
    <name evidence="3" type="ORF">SAMN02745129_1374</name>
</gene>
<dbReference type="GO" id="GO:0071949">
    <property type="term" value="F:FAD binding"/>
    <property type="evidence" value="ECO:0007669"/>
    <property type="project" value="InterPro"/>
</dbReference>
<dbReference type="InterPro" id="IPR016166">
    <property type="entry name" value="FAD-bd_PCMH"/>
</dbReference>
<keyword evidence="1" id="KW-0285">Flavoprotein</keyword>
<dbReference type="EMBL" id="FQXG01000002">
    <property type="protein sequence ID" value="SHH18052.1"/>
    <property type="molecule type" value="Genomic_DNA"/>
</dbReference>
<dbReference type="STRING" id="299255.SAMN02745129_1374"/>
<keyword evidence="1" id="KW-0274">FAD</keyword>
<dbReference type="InterPro" id="IPR016169">
    <property type="entry name" value="FAD-bd_PCMH_sub2"/>
</dbReference>
<proteinExistence type="predicted"/>
<dbReference type="InterPro" id="IPR010031">
    <property type="entry name" value="FAD_lactone_oxidase-like"/>
</dbReference>
<dbReference type="InterPro" id="IPR006094">
    <property type="entry name" value="Oxid_FAD_bind_N"/>
</dbReference>
<dbReference type="PROSITE" id="PS51387">
    <property type="entry name" value="FAD_PCMH"/>
    <property type="match status" value="1"/>
</dbReference>
<evidence type="ECO:0000259" key="2">
    <source>
        <dbReference type="PROSITE" id="PS51387"/>
    </source>
</evidence>
<dbReference type="PANTHER" id="PTHR43762:SF1">
    <property type="entry name" value="D-ARABINONO-1,4-LACTONE OXIDASE"/>
    <property type="match status" value="1"/>
</dbReference>
<protein>
    <submittedName>
        <fullName evidence="3">FAD/FMN-containing dehydrogenase</fullName>
    </submittedName>
</protein>
<dbReference type="OrthoDB" id="143770at2"/>
<dbReference type="SUPFAM" id="SSF56176">
    <property type="entry name" value="FAD-binding/transporter-associated domain-like"/>
    <property type="match status" value="1"/>
</dbReference>
<organism evidence="3 4">
    <name type="scientific">Ferrimonas marina</name>
    <dbReference type="NCBI Taxonomy" id="299255"/>
    <lineage>
        <taxon>Bacteria</taxon>
        <taxon>Pseudomonadati</taxon>
        <taxon>Pseudomonadota</taxon>
        <taxon>Gammaproteobacteria</taxon>
        <taxon>Alteromonadales</taxon>
        <taxon>Ferrimonadaceae</taxon>
        <taxon>Ferrimonas</taxon>
    </lineage>
</organism>